<evidence type="ECO:0000256" key="5">
    <source>
        <dbReference type="ARBA" id="ARBA00023128"/>
    </source>
</evidence>
<proteinExistence type="inferred from homology"/>
<evidence type="ECO:0000313" key="8">
    <source>
        <dbReference type="EMBL" id="OEH78825.1"/>
    </source>
</evidence>
<evidence type="ECO:0000256" key="3">
    <source>
        <dbReference type="ARBA" id="ARBA00022946"/>
    </source>
</evidence>
<keyword evidence="3" id="KW-0809">Transit peptide</keyword>
<accession>A0A1D3D5U6</accession>
<dbReference type="PANTHER" id="PTHR12810">
    <property type="entry name" value="MITOCHONDRIAL 28S RIBOSOMAL PROTEIN S29"/>
    <property type="match status" value="1"/>
</dbReference>
<keyword evidence="4" id="KW-0689">Ribosomal protein</keyword>
<protein>
    <recommendedName>
        <fullName evidence="7">Small ribosomal subunit protein mS29</fullName>
    </recommendedName>
</protein>
<dbReference type="EMBL" id="JROU02000600">
    <property type="protein sequence ID" value="OEH78825.1"/>
    <property type="molecule type" value="Genomic_DNA"/>
</dbReference>
<evidence type="ECO:0000256" key="4">
    <source>
        <dbReference type="ARBA" id="ARBA00022980"/>
    </source>
</evidence>
<evidence type="ECO:0000256" key="2">
    <source>
        <dbReference type="ARBA" id="ARBA00009863"/>
    </source>
</evidence>
<dbReference type="InterPro" id="IPR019368">
    <property type="entry name" value="Ribosomal_mS29"/>
</dbReference>
<dbReference type="AlphaFoldDB" id="A0A1D3D5U6"/>
<organism evidence="8 9">
    <name type="scientific">Cyclospora cayetanensis</name>
    <dbReference type="NCBI Taxonomy" id="88456"/>
    <lineage>
        <taxon>Eukaryota</taxon>
        <taxon>Sar</taxon>
        <taxon>Alveolata</taxon>
        <taxon>Apicomplexa</taxon>
        <taxon>Conoidasida</taxon>
        <taxon>Coccidia</taxon>
        <taxon>Eucoccidiorida</taxon>
        <taxon>Eimeriorina</taxon>
        <taxon>Eimeriidae</taxon>
        <taxon>Cyclospora</taxon>
    </lineage>
</organism>
<dbReference type="Proteomes" id="UP000095192">
    <property type="component" value="Unassembled WGS sequence"/>
</dbReference>
<name>A0A1D3D5U6_9EIME</name>
<sequence length="389" mass="44761">MLRKSTLELQLQLQHFADVQAASYDKLPTDYNSGNSRWHTLQQHTSAARHTVNTGFLLDGHRGVGKSEFARVFLERFLLFNHPMLADIPVDMKTYGQAALDGVHRKYAARAYEALLESVVAQDLEEMKADFIATSGAQPELEARDLDASVRWQREKLKLWRAYSQDVSIPSIRSRLKQPTSVLEVALFGAEQEAFATQACYEVVEQLKKQTRFNILTVIDEWNECFPVSEYLSMRYEETKFGGRIPAYHLALPRLLRLKIVATSWKRMKRRDYRPEFLGVKAEDVRTVRNFSPLEFASYVAYLQKKRVLHNFPLDRLNYFYMLCDSGLQLHYPVRAFKIFPIDLWSRDNSCKLLWDVLRLQVATALRHGACCPPSTDEHSAASPSPPAP</sequence>
<reference evidence="8 9" key="1">
    <citation type="journal article" date="2016" name="BMC Genomics">
        <title>Comparative genomics reveals Cyclospora cayetanensis possesses coccidia-like metabolism and invasion components but unique surface antigens.</title>
        <authorList>
            <person name="Liu S."/>
            <person name="Wang L."/>
            <person name="Zheng H."/>
            <person name="Xu Z."/>
            <person name="Roellig D.M."/>
            <person name="Li N."/>
            <person name="Frace M.A."/>
            <person name="Tang K."/>
            <person name="Arrowood M.J."/>
            <person name="Moss D.M."/>
            <person name="Zhang L."/>
            <person name="Feng Y."/>
            <person name="Xiao L."/>
        </authorList>
    </citation>
    <scope>NUCLEOTIDE SEQUENCE [LARGE SCALE GENOMIC DNA]</scope>
    <source>
        <strain evidence="8 9">CHN_HEN01</strain>
    </source>
</reference>
<evidence type="ECO:0000256" key="7">
    <source>
        <dbReference type="ARBA" id="ARBA00035140"/>
    </source>
</evidence>
<keyword evidence="9" id="KW-1185">Reference proteome</keyword>
<comment type="subcellular location">
    <subcellularLocation>
        <location evidence="1">Mitochondrion</location>
    </subcellularLocation>
</comment>
<dbReference type="Pfam" id="PF10236">
    <property type="entry name" value="DAP3"/>
    <property type="match status" value="1"/>
</dbReference>
<dbReference type="VEuPathDB" id="ToxoDB:cyc_01438"/>
<comment type="similarity">
    <text evidence="2">Belongs to the mitochondrion-specific ribosomal protein mS29 family.</text>
</comment>
<keyword evidence="5" id="KW-0496">Mitochondrion</keyword>
<dbReference type="GO" id="GO:0003735">
    <property type="term" value="F:structural constituent of ribosome"/>
    <property type="evidence" value="ECO:0007669"/>
    <property type="project" value="TreeGrafter"/>
</dbReference>
<evidence type="ECO:0000256" key="1">
    <source>
        <dbReference type="ARBA" id="ARBA00004173"/>
    </source>
</evidence>
<dbReference type="VEuPathDB" id="ToxoDB:LOC34618445"/>
<gene>
    <name evidence="8" type="ORF">cyc_01438</name>
</gene>
<evidence type="ECO:0000313" key="9">
    <source>
        <dbReference type="Proteomes" id="UP000095192"/>
    </source>
</evidence>
<keyword evidence="6" id="KW-0687">Ribonucleoprotein</keyword>
<dbReference type="GO" id="GO:0005763">
    <property type="term" value="C:mitochondrial small ribosomal subunit"/>
    <property type="evidence" value="ECO:0007669"/>
    <property type="project" value="TreeGrafter"/>
</dbReference>
<dbReference type="PANTHER" id="PTHR12810:SF0">
    <property type="entry name" value="SMALL RIBOSOMAL SUBUNIT PROTEIN MS29"/>
    <property type="match status" value="1"/>
</dbReference>
<evidence type="ECO:0000256" key="6">
    <source>
        <dbReference type="ARBA" id="ARBA00023274"/>
    </source>
</evidence>
<dbReference type="InParanoid" id="A0A1D3D5U6"/>
<comment type="caution">
    <text evidence="8">The sequence shown here is derived from an EMBL/GenBank/DDBJ whole genome shotgun (WGS) entry which is preliminary data.</text>
</comment>